<dbReference type="EMBL" id="JAAGAX010000010">
    <property type="protein sequence ID" value="KAF2301453.1"/>
    <property type="molecule type" value="Genomic_DNA"/>
</dbReference>
<name>A0A6A6LMU8_HEVBR</name>
<keyword evidence="2" id="KW-1185">Reference proteome</keyword>
<dbReference type="Pfam" id="PF03140">
    <property type="entry name" value="DUF247"/>
    <property type="match status" value="1"/>
</dbReference>
<dbReference type="PANTHER" id="PTHR31549">
    <property type="entry name" value="PROTEIN, PUTATIVE (DUF247)-RELATED-RELATED"/>
    <property type="match status" value="1"/>
</dbReference>
<comment type="caution">
    <text evidence="1">The sequence shown here is derived from an EMBL/GenBank/DDBJ whole genome shotgun (WGS) entry which is preliminary data.</text>
</comment>
<sequence>MHNNPSSYTPQQLALGPYHYWRPELFEMERYKISAAKRVREHLQKLEFHNLVEQLINLEQKIRTCYHRYLNLNGETLAWMMALDACFLIEFLQIYVHKEEGGMLSRVPSRMSRLLDYGKRKSGHNSILRDIIMLENQIPLFILRKVLEFQFSSTELADSMLVSMLMGLYKEVYPFKTDEEFPLAPKVSEYAHLLDFLYHIIVPKMEESLEIIEEVEDHSLAKEDTEWFMSKIKEAFPIRDIGALHYFLGLEPVVLWCDNIGAIYLSANPVFHARTTHIELNYHFVLEQVTNGTIQVRFLASEDQVADILTKPLGQCLFDKHRDKLRLQVLPPSA</sequence>
<dbReference type="AlphaFoldDB" id="A0A6A6LMU8"/>
<dbReference type="Proteomes" id="UP000467840">
    <property type="component" value="Chromosome 4"/>
</dbReference>
<evidence type="ECO:0000313" key="2">
    <source>
        <dbReference type="Proteomes" id="UP000467840"/>
    </source>
</evidence>
<proteinExistence type="predicted"/>
<reference evidence="1 2" key="1">
    <citation type="journal article" date="2020" name="Mol. Plant">
        <title>The Chromosome-Based Rubber Tree Genome Provides New Insights into Spurge Genome Evolution and Rubber Biosynthesis.</title>
        <authorList>
            <person name="Liu J."/>
            <person name="Shi C."/>
            <person name="Shi C.C."/>
            <person name="Li W."/>
            <person name="Zhang Q.J."/>
            <person name="Zhang Y."/>
            <person name="Li K."/>
            <person name="Lu H.F."/>
            <person name="Shi C."/>
            <person name="Zhu S.T."/>
            <person name="Xiao Z.Y."/>
            <person name="Nan H."/>
            <person name="Yue Y."/>
            <person name="Zhu X.G."/>
            <person name="Wu Y."/>
            <person name="Hong X.N."/>
            <person name="Fan G.Y."/>
            <person name="Tong Y."/>
            <person name="Zhang D."/>
            <person name="Mao C.L."/>
            <person name="Liu Y.L."/>
            <person name="Hao S.J."/>
            <person name="Liu W.Q."/>
            <person name="Lv M.Q."/>
            <person name="Zhang H.B."/>
            <person name="Liu Y."/>
            <person name="Hu-Tang G.R."/>
            <person name="Wang J.P."/>
            <person name="Wang J.H."/>
            <person name="Sun Y.H."/>
            <person name="Ni S.B."/>
            <person name="Chen W.B."/>
            <person name="Zhang X.C."/>
            <person name="Jiao Y.N."/>
            <person name="Eichler E.E."/>
            <person name="Li G.H."/>
            <person name="Liu X."/>
            <person name="Gao L.Z."/>
        </authorList>
    </citation>
    <scope>NUCLEOTIDE SEQUENCE [LARGE SCALE GENOMIC DNA]</scope>
    <source>
        <strain evidence="2">cv. GT1</strain>
        <tissue evidence="1">Leaf</tissue>
    </source>
</reference>
<accession>A0A6A6LMU8</accession>
<organism evidence="1 2">
    <name type="scientific">Hevea brasiliensis</name>
    <name type="common">Para rubber tree</name>
    <name type="synonym">Siphonia brasiliensis</name>
    <dbReference type="NCBI Taxonomy" id="3981"/>
    <lineage>
        <taxon>Eukaryota</taxon>
        <taxon>Viridiplantae</taxon>
        <taxon>Streptophyta</taxon>
        <taxon>Embryophyta</taxon>
        <taxon>Tracheophyta</taxon>
        <taxon>Spermatophyta</taxon>
        <taxon>Magnoliopsida</taxon>
        <taxon>eudicotyledons</taxon>
        <taxon>Gunneridae</taxon>
        <taxon>Pentapetalae</taxon>
        <taxon>rosids</taxon>
        <taxon>fabids</taxon>
        <taxon>Malpighiales</taxon>
        <taxon>Euphorbiaceae</taxon>
        <taxon>Crotonoideae</taxon>
        <taxon>Micrandreae</taxon>
        <taxon>Hevea</taxon>
    </lineage>
</organism>
<evidence type="ECO:0000313" key="1">
    <source>
        <dbReference type="EMBL" id="KAF2301453.1"/>
    </source>
</evidence>
<gene>
    <name evidence="1" type="ORF">GH714_024366</name>
</gene>
<dbReference type="InterPro" id="IPR004158">
    <property type="entry name" value="DUF247_pln"/>
</dbReference>
<dbReference type="CDD" id="cd09272">
    <property type="entry name" value="RNase_HI_RT_Ty1"/>
    <property type="match status" value="1"/>
</dbReference>
<dbReference type="PANTHER" id="PTHR31549:SF23">
    <property type="entry name" value="OS03G0591600 PROTEIN"/>
    <property type="match status" value="1"/>
</dbReference>
<protein>
    <submittedName>
        <fullName evidence="1">Uncharacterized protein</fullName>
    </submittedName>
</protein>